<dbReference type="SUPFAM" id="SSF55729">
    <property type="entry name" value="Acyl-CoA N-acyltransferases (Nat)"/>
    <property type="match status" value="1"/>
</dbReference>
<feature type="domain" description="N-acetyltransferase" evidence="3">
    <location>
        <begin position="9"/>
        <end position="179"/>
    </location>
</feature>
<evidence type="ECO:0000256" key="1">
    <source>
        <dbReference type="ARBA" id="ARBA00022679"/>
    </source>
</evidence>
<reference evidence="4" key="1">
    <citation type="submission" date="2021-10" db="EMBL/GenBank/DDBJ databases">
        <authorList>
            <person name="Piombo E."/>
        </authorList>
    </citation>
    <scope>NUCLEOTIDE SEQUENCE</scope>
</reference>
<organism evidence="4 5">
    <name type="scientific">Clonostachys byssicola</name>
    <dbReference type="NCBI Taxonomy" id="160290"/>
    <lineage>
        <taxon>Eukaryota</taxon>
        <taxon>Fungi</taxon>
        <taxon>Dikarya</taxon>
        <taxon>Ascomycota</taxon>
        <taxon>Pezizomycotina</taxon>
        <taxon>Sordariomycetes</taxon>
        <taxon>Hypocreomycetidae</taxon>
        <taxon>Hypocreales</taxon>
        <taxon>Bionectriaceae</taxon>
        <taxon>Clonostachys</taxon>
    </lineage>
</organism>
<keyword evidence="5" id="KW-1185">Reference proteome</keyword>
<comment type="caution">
    <text evidence="4">The sequence shown here is derived from an EMBL/GenBank/DDBJ whole genome shotgun (WGS) entry which is preliminary data.</text>
</comment>
<accession>A0A9N9UTX2</accession>
<name>A0A9N9UTX2_9HYPO</name>
<keyword evidence="1" id="KW-0808">Transferase</keyword>
<dbReference type="InterPro" id="IPR016181">
    <property type="entry name" value="Acyl_CoA_acyltransferase"/>
</dbReference>
<keyword evidence="2" id="KW-0012">Acyltransferase</keyword>
<protein>
    <recommendedName>
        <fullName evidence="3">N-acetyltransferase domain-containing protein</fullName>
    </recommendedName>
</protein>
<gene>
    <name evidence="4" type="ORF">CBYS24578_00018290</name>
</gene>
<dbReference type="Gene3D" id="3.40.630.30">
    <property type="match status" value="1"/>
</dbReference>
<dbReference type="EMBL" id="CABFNO020001551">
    <property type="protein sequence ID" value="CAG9998827.1"/>
    <property type="molecule type" value="Genomic_DNA"/>
</dbReference>
<evidence type="ECO:0000256" key="2">
    <source>
        <dbReference type="ARBA" id="ARBA00023315"/>
    </source>
</evidence>
<dbReference type="InterPro" id="IPR000182">
    <property type="entry name" value="GNAT_dom"/>
</dbReference>
<dbReference type="PROSITE" id="PS51186">
    <property type="entry name" value="GNAT"/>
    <property type="match status" value="1"/>
</dbReference>
<evidence type="ECO:0000313" key="5">
    <source>
        <dbReference type="Proteomes" id="UP000754883"/>
    </source>
</evidence>
<evidence type="ECO:0000313" key="4">
    <source>
        <dbReference type="EMBL" id="CAG9998827.1"/>
    </source>
</evidence>
<dbReference type="Proteomes" id="UP000754883">
    <property type="component" value="Unassembled WGS sequence"/>
</dbReference>
<dbReference type="Pfam" id="PF00583">
    <property type="entry name" value="Acetyltransf_1"/>
    <property type="match status" value="1"/>
</dbReference>
<dbReference type="PANTHER" id="PTHR43877">
    <property type="entry name" value="AMINOALKYLPHOSPHONATE N-ACETYLTRANSFERASE-RELATED-RELATED"/>
    <property type="match status" value="1"/>
</dbReference>
<evidence type="ECO:0000259" key="3">
    <source>
        <dbReference type="PROSITE" id="PS51186"/>
    </source>
</evidence>
<proteinExistence type="predicted"/>
<dbReference type="AlphaFoldDB" id="A0A9N9UTX2"/>
<dbReference type="CDD" id="cd04301">
    <property type="entry name" value="NAT_SF"/>
    <property type="match status" value="1"/>
</dbReference>
<sequence length="179" mass="19770">MAVSPAVPTKLRPATTQDASQVSKLGALVFSTTFGHSVTPAQLQSYLEESYSIEATIKDITDPNKDMVVAETEEGAVVGFALLTRGSSEPCVENISDTVELQRIYVDTSCHGTGLGKRLALELERMAREQGFKHIWLGVWEDNHIAQKFYERLGYKVIGDHDFDIGGDIQTDHIMIKDL</sequence>
<dbReference type="GO" id="GO:0016747">
    <property type="term" value="F:acyltransferase activity, transferring groups other than amino-acyl groups"/>
    <property type="evidence" value="ECO:0007669"/>
    <property type="project" value="InterPro"/>
</dbReference>
<dbReference type="OrthoDB" id="9975416at2759"/>
<dbReference type="InterPro" id="IPR050832">
    <property type="entry name" value="Bact_Acetyltransf"/>
</dbReference>